<evidence type="ECO:0000313" key="2">
    <source>
        <dbReference type="Proteomes" id="UP000597444"/>
    </source>
</evidence>
<dbReference type="AlphaFoldDB" id="A0A8J3IEW9"/>
<gene>
    <name evidence="1" type="ORF">KSF_003900</name>
</gene>
<proteinExistence type="predicted"/>
<sequence>MLSIEHEFELPRGYVDKEGNLHRQGVMRLATAADEIFPMRDPRVQNLPAYLIVLLLSRVVTRLGKLTQINPGVIEGLFAEDLTYLQNLYNRINGLATQGSTQRCPHCGHAFEAEVPFPGGS</sequence>
<reference evidence="1" key="1">
    <citation type="submission" date="2020-10" db="EMBL/GenBank/DDBJ databases">
        <title>Taxonomic study of unclassified bacteria belonging to the class Ktedonobacteria.</title>
        <authorList>
            <person name="Yabe S."/>
            <person name="Wang C.M."/>
            <person name="Zheng Y."/>
            <person name="Sakai Y."/>
            <person name="Cavaletti L."/>
            <person name="Monciardini P."/>
            <person name="Donadio S."/>
        </authorList>
    </citation>
    <scope>NUCLEOTIDE SEQUENCE</scope>
    <source>
        <strain evidence="1">ID150040</strain>
    </source>
</reference>
<protein>
    <recommendedName>
        <fullName evidence="3">Phage tail assembly protein</fullName>
    </recommendedName>
</protein>
<dbReference type="Proteomes" id="UP000597444">
    <property type="component" value="Unassembled WGS sequence"/>
</dbReference>
<evidence type="ECO:0000313" key="1">
    <source>
        <dbReference type="EMBL" id="GHO90342.1"/>
    </source>
</evidence>
<dbReference type="RefSeq" id="WP_220201309.1">
    <property type="nucleotide sequence ID" value="NZ_BNJK01000001.1"/>
</dbReference>
<name>A0A8J3IEW9_9CHLR</name>
<keyword evidence="2" id="KW-1185">Reference proteome</keyword>
<comment type="caution">
    <text evidence="1">The sequence shown here is derived from an EMBL/GenBank/DDBJ whole genome shotgun (WGS) entry which is preliminary data.</text>
</comment>
<evidence type="ECO:0008006" key="3">
    <source>
        <dbReference type="Google" id="ProtNLM"/>
    </source>
</evidence>
<accession>A0A8J3IEW9</accession>
<dbReference type="EMBL" id="BNJK01000001">
    <property type="protein sequence ID" value="GHO90342.1"/>
    <property type="molecule type" value="Genomic_DNA"/>
</dbReference>
<organism evidence="1 2">
    <name type="scientific">Reticulibacter mediterranei</name>
    <dbReference type="NCBI Taxonomy" id="2778369"/>
    <lineage>
        <taxon>Bacteria</taxon>
        <taxon>Bacillati</taxon>
        <taxon>Chloroflexota</taxon>
        <taxon>Ktedonobacteria</taxon>
        <taxon>Ktedonobacterales</taxon>
        <taxon>Reticulibacteraceae</taxon>
        <taxon>Reticulibacter</taxon>
    </lineage>
</organism>